<dbReference type="Proteomes" id="UP000663844">
    <property type="component" value="Unassembled WGS sequence"/>
</dbReference>
<name>A0A820QR97_9BILA</name>
<evidence type="ECO:0000256" key="1">
    <source>
        <dbReference type="SAM" id="MobiDB-lite"/>
    </source>
</evidence>
<feature type="region of interest" description="Disordered" evidence="1">
    <location>
        <begin position="94"/>
        <end position="125"/>
    </location>
</feature>
<evidence type="ECO:0000313" key="3">
    <source>
        <dbReference type="Proteomes" id="UP000663844"/>
    </source>
</evidence>
<dbReference type="EMBL" id="CAJOAZ010029816">
    <property type="protein sequence ID" value="CAF4428313.1"/>
    <property type="molecule type" value="Genomic_DNA"/>
</dbReference>
<protein>
    <submittedName>
        <fullName evidence="2">Uncharacterized protein</fullName>
    </submittedName>
</protein>
<dbReference type="AlphaFoldDB" id="A0A820QR97"/>
<organism evidence="2 3">
    <name type="scientific">Adineta steineri</name>
    <dbReference type="NCBI Taxonomy" id="433720"/>
    <lineage>
        <taxon>Eukaryota</taxon>
        <taxon>Metazoa</taxon>
        <taxon>Spiralia</taxon>
        <taxon>Gnathifera</taxon>
        <taxon>Rotifera</taxon>
        <taxon>Eurotatoria</taxon>
        <taxon>Bdelloidea</taxon>
        <taxon>Adinetida</taxon>
        <taxon>Adinetidae</taxon>
        <taxon>Adineta</taxon>
    </lineage>
</organism>
<evidence type="ECO:0000313" key="2">
    <source>
        <dbReference type="EMBL" id="CAF4428313.1"/>
    </source>
</evidence>
<proteinExistence type="predicted"/>
<sequence length="125" mass="14477">MTASLQTLSYIFKFGQRLNLITYVDVLYNLLINKRILYAKRIVIRRMAYKLLQKLAMTLLPMPKHGAAWRYRRGVRNLLDSLTIKKNTSVAPTTMTVKPASKVNGHNHEPYENGDNDEIEDNRNV</sequence>
<comment type="caution">
    <text evidence="2">The sequence shown here is derived from an EMBL/GenBank/DDBJ whole genome shotgun (WGS) entry which is preliminary data.</text>
</comment>
<reference evidence="2" key="1">
    <citation type="submission" date="2021-02" db="EMBL/GenBank/DDBJ databases">
        <authorList>
            <person name="Nowell W R."/>
        </authorList>
    </citation>
    <scope>NUCLEOTIDE SEQUENCE</scope>
</reference>
<accession>A0A820QR97</accession>
<feature type="compositionally biased region" description="Acidic residues" evidence="1">
    <location>
        <begin position="112"/>
        <end position="125"/>
    </location>
</feature>
<gene>
    <name evidence="2" type="ORF">OXD698_LOCUS53071</name>
</gene>